<dbReference type="RefSeq" id="WP_200971961.1">
    <property type="nucleotide sequence ID" value="NZ_CP065592.1"/>
</dbReference>
<keyword evidence="2" id="KW-1185">Reference proteome</keyword>
<gene>
    <name evidence="1" type="ORF">IC614_01315</name>
</gene>
<accession>A0A7T2LM72</accession>
<proteinExistence type="predicted"/>
<evidence type="ECO:0000313" key="1">
    <source>
        <dbReference type="EMBL" id="QPQ55285.1"/>
    </source>
</evidence>
<dbReference type="AlphaFoldDB" id="A0A7T2LM72"/>
<protein>
    <submittedName>
        <fullName evidence="1">YdbH domain-containing protein</fullName>
    </submittedName>
</protein>
<sequence>MRRRRLPRKRVIAGVAALLILVMLAIVWSQRVDIATGFIDRELTRRGVKASYTIRRIGFRTQQLENLVIGDPRNPDLTARFVEVKLPLVSLLDPSVEKITARGVRLRARVEGGKLRLGELDKLMPPPSGKPFALPDLNVDLADTSVSLSTPVGGFGLALEGQGNLSNGFRGRVAALARLVDLGNCTVVAPAAYLNVAIDKRHPVVDGPLSAGRFTCGQALEVTAPTLFLDANFPEDVREWNGGARIAAASVRSGINQLSAVSGRISFDGKPEETKGRLDIASQRIRIADFAGRRLGLGGRYAFSMTEGRLSLVGNGSARDIAAAETLLGPIVDALGSAGGTPVEPIGDALAAAFRRAGSDFDARATVRLVNGPQGGAVRFDTMDAESPSGARLGIAGGDGVTYYWPQGVMRLDGEIALFGGGFPAMRLSLDQPRAGAPIRGRARIAPMRTGKARLALGDIAFTAGEGGMTRFRTVAAMSGPIDDGFVTNLVMPVTGRFGGGGFAINENCVTAAFDSIRYSSLTLGRARLPVCPNGRALVSKAPGGSIQGGVQIRSPRLIGRLGGSPLDLVADDLRFGLANKDFSGTDVVILLGEGGYVNRLALERLAGRITDAGVTGTFEGADGKIAQVPILVSKGAGRWSVVNGRLTVDGGITVADDNPEPRFYPLIGRDFHLTLEGDRIDATASLFDPESNVHITNATIAHNLDSGRGTAALDVPGIRFRLDGYQPEDLTRLTLGVVALVDGTLKGRGDIRWGPEGTTSDGTFSLEDMDLAASFGPVQGLNTTMRFTDLLGLVTAPSQLATVERIQAGIDVFDGRIRYQVLPDLRVKVEEGRWPFAGGELILEETILDFSQPSEKRLTFRIVGMDAAAFVQQMEFSNISATGTLDGVLPMIFDESGGRIVGGRLEARPGGGTLSYVGELSDKNLGTWGIVAFNALKSLRYSKLIIQLDGSLAGEFTSRIELDSISRAVENSNGGIVGAVLAQFAKVPIDFNINIKGPFRSIIAMTRSFDDPSDLILPVLPENLEVVPTTTDVQREESETVQ</sequence>
<organism evidence="1 2">
    <name type="scientific">Allosphingosinicella flava</name>
    <dbReference type="NCBI Taxonomy" id="2771430"/>
    <lineage>
        <taxon>Bacteria</taxon>
        <taxon>Pseudomonadati</taxon>
        <taxon>Pseudomonadota</taxon>
        <taxon>Alphaproteobacteria</taxon>
        <taxon>Sphingomonadales</taxon>
        <taxon>Sphingomonadaceae</taxon>
        <taxon>Allosphingosinicella</taxon>
    </lineage>
</organism>
<dbReference type="KEGG" id="sflv:IC614_01315"/>
<evidence type="ECO:0000313" key="2">
    <source>
        <dbReference type="Proteomes" id="UP000594873"/>
    </source>
</evidence>
<name>A0A7T2LM72_9SPHN</name>
<dbReference type="EMBL" id="CP065592">
    <property type="protein sequence ID" value="QPQ55285.1"/>
    <property type="molecule type" value="Genomic_DNA"/>
</dbReference>
<dbReference type="InterPro" id="IPR021730">
    <property type="entry name" value="YdbH"/>
</dbReference>
<reference evidence="1 2" key="1">
    <citation type="submission" date="2020-11" db="EMBL/GenBank/DDBJ databases">
        <title>Genome seq and assembly of Sphingosinicella sp.</title>
        <authorList>
            <person name="Chhetri G."/>
        </authorList>
    </citation>
    <scope>NUCLEOTIDE SEQUENCE [LARGE SCALE GENOMIC DNA]</scope>
    <source>
        <strain evidence="1 2">UDD2</strain>
    </source>
</reference>
<dbReference type="Proteomes" id="UP000594873">
    <property type="component" value="Chromosome"/>
</dbReference>
<dbReference type="Pfam" id="PF11739">
    <property type="entry name" value="YdbH-like"/>
    <property type="match status" value="1"/>
</dbReference>